<accession>K0DQ29</accession>
<dbReference type="KEGG" id="bpx:BUPH_06807"/>
<protein>
    <submittedName>
        <fullName evidence="2">Uncharacterized protein</fullName>
    </submittedName>
</protein>
<organism evidence="2 3">
    <name type="scientific">Paraburkholderia phenoliruptrix BR3459a</name>
    <dbReference type="NCBI Taxonomy" id="1229205"/>
    <lineage>
        <taxon>Bacteria</taxon>
        <taxon>Pseudomonadati</taxon>
        <taxon>Pseudomonadota</taxon>
        <taxon>Betaproteobacteria</taxon>
        <taxon>Burkholderiales</taxon>
        <taxon>Burkholderiaceae</taxon>
        <taxon>Paraburkholderia</taxon>
    </lineage>
</organism>
<dbReference type="Proteomes" id="UP000010105">
    <property type="component" value="Chromosome 1"/>
</dbReference>
<dbReference type="HOGENOM" id="CLU_2354401_0_0_4"/>
<feature type="region of interest" description="Disordered" evidence="1">
    <location>
        <begin position="1"/>
        <end position="35"/>
    </location>
</feature>
<dbReference type="PATRIC" id="fig|1229205.11.peg.2983"/>
<name>K0DQ29_9BURK</name>
<gene>
    <name evidence="2" type="ORF">BUPH_06807</name>
</gene>
<dbReference type="AlphaFoldDB" id="K0DQ29"/>
<evidence type="ECO:0000256" key="1">
    <source>
        <dbReference type="SAM" id="MobiDB-lite"/>
    </source>
</evidence>
<reference evidence="2 3" key="1">
    <citation type="journal article" date="2012" name="J. Bacteriol.">
        <title>Complete Genome Sequence of Burkholderia phenoliruptrix BR3459a (CLA1), a Heat-Tolerant, Nitrogen-Fixing Symbiont of Mimosa flocculosa.</title>
        <authorList>
            <person name="de Oliveira Cunha C."/>
            <person name="Goda Zuleta L.F."/>
            <person name="Paula de Almeida L.G."/>
            <person name="Prioli Ciapina L."/>
            <person name="Lustrino Borges W."/>
            <person name="Pitard R.M."/>
            <person name="Baldani J.I."/>
            <person name="Straliotto R."/>
            <person name="de Faria S.M."/>
            <person name="Hungria M."/>
            <person name="Sousa Cavada B."/>
            <person name="Mercante F.M."/>
            <person name="Ribeiro de Vasconcelos A.T."/>
        </authorList>
    </citation>
    <scope>NUCLEOTIDE SEQUENCE [LARGE SCALE GENOMIC DNA]</scope>
    <source>
        <strain evidence="2 3">BR3459a</strain>
    </source>
</reference>
<evidence type="ECO:0000313" key="2">
    <source>
        <dbReference type="EMBL" id="AFT86727.1"/>
    </source>
</evidence>
<dbReference type="STRING" id="1229205.BUPH_06807"/>
<evidence type="ECO:0000313" key="3">
    <source>
        <dbReference type="Proteomes" id="UP000010105"/>
    </source>
</evidence>
<proteinExistence type="predicted"/>
<sequence length="96" mass="10623">MCRSRGPPRMTASARQHLPRSVRVAADEVRSSTTGAMRPRMADLPAARSFVGRAGVFSAQRRGLRDLRQKRHFTVEATSVLSDSLRAQRVCISADE</sequence>
<dbReference type="EMBL" id="CP003863">
    <property type="protein sequence ID" value="AFT86727.1"/>
    <property type="molecule type" value="Genomic_DNA"/>
</dbReference>